<dbReference type="RefSeq" id="WP_104793572.1">
    <property type="nucleotide sequence ID" value="NZ_JAYSFO010000010.1"/>
</dbReference>
<accession>A0A2S7I5P8</accession>
<dbReference type="EMBL" id="PTPZ01000003">
    <property type="protein sequence ID" value="PPZ91891.1"/>
    <property type="molecule type" value="Genomic_DNA"/>
</dbReference>
<comment type="caution">
    <text evidence="1">The sequence shown here is derived from an EMBL/GenBank/DDBJ whole genome shotgun (WGS) entry which is preliminary data.</text>
</comment>
<evidence type="ECO:0000313" key="1">
    <source>
        <dbReference type="EMBL" id="PPZ91891.1"/>
    </source>
</evidence>
<organism evidence="1 2">
    <name type="scientific">Cloacibacterium normanense</name>
    <dbReference type="NCBI Taxonomy" id="237258"/>
    <lineage>
        <taxon>Bacteria</taxon>
        <taxon>Pseudomonadati</taxon>
        <taxon>Bacteroidota</taxon>
        <taxon>Flavobacteriia</taxon>
        <taxon>Flavobacteriales</taxon>
        <taxon>Weeksellaceae</taxon>
    </lineage>
</organism>
<sequence length="122" mass="13568">MKNNWIILAMFAFLISCNKESSTTENSPVISDKNSKEVSLKQEAKTLTNDKGETIVVTYFAEGIDLAMTLKKNDEEEHKLLAKGTNPKGEPIFTDGFYAWELSDDGNSGRLTDKQGNVSVFK</sequence>
<dbReference type="Proteomes" id="UP000238565">
    <property type="component" value="Unassembled WGS sequence"/>
</dbReference>
<name>A0A2S7I5P8_9FLAO</name>
<proteinExistence type="predicted"/>
<evidence type="ECO:0000313" key="2">
    <source>
        <dbReference type="Proteomes" id="UP000238565"/>
    </source>
</evidence>
<gene>
    <name evidence="1" type="ORF">C3729_07490</name>
</gene>
<reference evidence="1 2" key="1">
    <citation type="submission" date="2018-02" db="EMBL/GenBank/DDBJ databases">
        <title>Draft genome sequence of bacterial isolates from marine environment.</title>
        <authorList>
            <person name="Singh S.K."/>
            <person name="Hill R."/>
            <person name="Major S."/>
            <person name="Cai H."/>
            <person name="Li Y."/>
        </authorList>
    </citation>
    <scope>NUCLEOTIDE SEQUENCE [LARGE SCALE GENOMIC DNA]</scope>
    <source>
        <strain evidence="1 2">IMET F</strain>
    </source>
</reference>
<evidence type="ECO:0008006" key="3">
    <source>
        <dbReference type="Google" id="ProtNLM"/>
    </source>
</evidence>
<dbReference type="AlphaFoldDB" id="A0A2S7I5P8"/>
<dbReference type="PROSITE" id="PS51257">
    <property type="entry name" value="PROKAR_LIPOPROTEIN"/>
    <property type="match status" value="1"/>
</dbReference>
<protein>
    <recommendedName>
        <fullName evidence="3">C-type lysozyme inhibitor domain-containing protein</fullName>
    </recommendedName>
</protein>